<comment type="caution">
    <text evidence="1">The sequence shown here is derived from an EMBL/GenBank/DDBJ whole genome shotgun (WGS) entry which is preliminary data.</text>
</comment>
<reference evidence="1" key="1">
    <citation type="journal article" date="2022" name="IScience">
        <title>Evolution of zygomycete secretomes and the origins of terrestrial fungal ecologies.</title>
        <authorList>
            <person name="Chang Y."/>
            <person name="Wang Y."/>
            <person name="Mondo S."/>
            <person name="Ahrendt S."/>
            <person name="Andreopoulos W."/>
            <person name="Barry K."/>
            <person name="Beard J."/>
            <person name="Benny G.L."/>
            <person name="Blankenship S."/>
            <person name="Bonito G."/>
            <person name="Cuomo C."/>
            <person name="Desiro A."/>
            <person name="Gervers K.A."/>
            <person name="Hundley H."/>
            <person name="Kuo A."/>
            <person name="LaButti K."/>
            <person name="Lang B.F."/>
            <person name="Lipzen A."/>
            <person name="O'Donnell K."/>
            <person name="Pangilinan J."/>
            <person name="Reynolds N."/>
            <person name="Sandor L."/>
            <person name="Smith M.E."/>
            <person name="Tsang A."/>
            <person name="Grigoriev I.V."/>
            <person name="Stajich J.E."/>
            <person name="Spatafora J.W."/>
        </authorList>
    </citation>
    <scope>NUCLEOTIDE SEQUENCE</scope>
    <source>
        <strain evidence="1">RSA 2281</strain>
    </source>
</reference>
<proteinExistence type="predicted"/>
<name>A0AAD5PHT8_9FUNG</name>
<dbReference type="Proteomes" id="UP001209540">
    <property type="component" value="Unassembled WGS sequence"/>
</dbReference>
<evidence type="ECO:0000313" key="2">
    <source>
        <dbReference type="Proteomes" id="UP001209540"/>
    </source>
</evidence>
<sequence length="149" mass="16879">MEWILKKIDDGNCFLPDDGANGYVADILAEHIVKGEFNHKWITNFPLPESLQYIFTSCELILDDAVESSSDLLCNSVLCTSGKSLIVCRKTHRNWIISTFSGLDWIDALITCIWTSDAIRKAISILDLPNGIMCRYRISEEFEVSKETN</sequence>
<reference evidence="1" key="2">
    <citation type="submission" date="2023-02" db="EMBL/GenBank/DDBJ databases">
        <authorList>
            <consortium name="DOE Joint Genome Institute"/>
            <person name="Mondo S.J."/>
            <person name="Chang Y."/>
            <person name="Wang Y."/>
            <person name="Ahrendt S."/>
            <person name="Andreopoulos W."/>
            <person name="Barry K."/>
            <person name="Beard J."/>
            <person name="Benny G.L."/>
            <person name="Blankenship S."/>
            <person name="Bonito G."/>
            <person name="Cuomo C."/>
            <person name="Desiro A."/>
            <person name="Gervers K.A."/>
            <person name="Hundley H."/>
            <person name="Kuo A."/>
            <person name="LaButti K."/>
            <person name="Lang B.F."/>
            <person name="Lipzen A."/>
            <person name="O'Donnell K."/>
            <person name="Pangilinan J."/>
            <person name="Reynolds N."/>
            <person name="Sandor L."/>
            <person name="Smith M.W."/>
            <person name="Tsang A."/>
            <person name="Grigoriev I.V."/>
            <person name="Stajich J.E."/>
            <person name="Spatafora J.W."/>
        </authorList>
    </citation>
    <scope>NUCLEOTIDE SEQUENCE</scope>
    <source>
        <strain evidence="1">RSA 2281</strain>
    </source>
</reference>
<accession>A0AAD5PHT8</accession>
<gene>
    <name evidence="1" type="ORF">BDA99DRAFT_532979</name>
</gene>
<keyword evidence="2" id="KW-1185">Reference proteome</keyword>
<protein>
    <submittedName>
        <fullName evidence="1">Uncharacterized protein</fullName>
    </submittedName>
</protein>
<dbReference type="EMBL" id="JAIXMP010000004">
    <property type="protein sequence ID" value="KAI9274330.1"/>
    <property type="molecule type" value="Genomic_DNA"/>
</dbReference>
<organism evidence="1 2">
    <name type="scientific">Phascolomyces articulosus</name>
    <dbReference type="NCBI Taxonomy" id="60185"/>
    <lineage>
        <taxon>Eukaryota</taxon>
        <taxon>Fungi</taxon>
        <taxon>Fungi incertae sedis</taxon>
        <taxon>Mucoromycota</taxon>
        <taxon>Mucoromycotina</taxon>
        <taxon>Mucoromycetes</taxon>
        <taxon>Mucorales</taxon>
        <taxon>Lichtheimiaceae</taxon>
        <taxon>Phascolomyces</taxon>
    </lineage>
</organism>
<evidence type="ECO:0000313" key="1">
    <source>
        <dbReference type="EMBL" id="KAI9274330.1"/>
    </source>
</evidence>
<dbReference type="AlphaFoldDB" id="A0AAD5PHT8"/>